<evidence type="ECO:0008006" key="3">
    <source>
        <dbReference type="Google" id="ProtNLM"/>
    </source>
</evidence>
<dbReference type="STRING" id="290054.SAMN02745114_01534"/>
<evidence type="ECO:0000313" key="2">
    <source>
        <dbReference type="Proteomes" id="UP000190657"/>
    </source>
</evidence>
<keyword evidence="2" id="KW-1185">Reference proteome</keyword>
<name>A0A1T4NAQ3_9FIRM</name>
<dbReference type="EMBL" id="FUWW01000020">
    <property type="protein sequence ID" value="SJZ76153.1"/>
    <property type="molecule type" value="Genomic_DNA"/>
</dbReference>
<reference evidence="1 2" key="1">
    <citation type="submission" date="2017-02" db="EMBL/GenBank/DDBJ databases">
        <authorList>
            <person name="Peterson S.W."/>
        </authorList>
    </citation>
    <scope>NUCLEOTIDE SEQUENCE [LARGE SCALE GENOMIC DNA]</scope>
    <source>
        <strain evidence="1 2">ATCC 51222</strain>
    </source>
</reference>
<gene>
    <name evidence="1" type="ORF">SAMN02745114_01534</name>
</gene>
<evidence type="ECO:0000313" key="1">
    <source>
        <dbReference type="EMBL" id="SJZ76153.1"/>
    </source>
</evidence>
<sequence>MDLYSFIHEAIFEEKDKYTRLYELIWSEFEQDGFVITDEPGHEIDDIFKATAIQNLIGEFEYRLYDEVNETGYEDVVDYLAQIGFSQEDIIAYCEADENIDTFDDDEELKIKNGFDYMTEIVADKLLECFSPDDLFDYFFTATYDFVQDFTFDFEDVDEFMAFVDSNSERLDDYKEEYPSVMSWIESGMIV</sequence>
<accession>A0A1T4NAQ3</accession>
<dbReference type="AlphaFoldDB" id="A0A1T4NAQ3"/>
<protein>
    <recommendedName>
        <fullName evidence="3">Antirestriction protein (ArdA)</fullName>
    </recommendedName>
</protein>
<organism evidence="1 2">
    <name type="scientific">Eubacterium coprostanoligenes</name>
    <dbReference type="NCBI Taxonomy" id="290054"/>
    <lineage>
        <taxon>Bacteria</taxon>
        <taxon>Bacillati</taxon>
        <taxon>Bacillota</taxon>
        <taxon>Clostridia</taxon>
        <taxon>Eubacteriales</taxon>
        <taxon>Eubacteriaceae</taxon>
        <taxon>Eubacterium</taxon>
    </lineage>
</organism>
<dbReference type="RefSeq" id="WP_078768977.1">
    <property type="nucleotide sequence ID" value="NZ_FUWW01000020.1"/>
</dbReference>
<dbReference type="Proteomes" id="UP000190657">
    <property type="component" value="Unassembled WGS sequence"/>
</dbReference>
<proteinExistence type="predicted"/>